<comment type="caution">
    <text evidence="2">The sequence shown here is derived from an EMBL/GenBank/DDBJ whole genome shotgun (WGS) entry which is preliminary data.</text>
</comment>
<dbReference type="eggNOG" id="COG1040">
    <property type="taxonomic scope" value="Bacteria"/>
</dbReference>
<proteinExistence type="predicted"/>
<keyword evidence="1" id="KW-0812">Transmembrane</keyword>
<evidence type="ECO:0000313" key="2">
    <source>
        <dbReference type="EMBL" id="KFN50459.1"/>
    </source>
</evidence>
<evidence type="ECO:0000256" key="1">
    <source>
        <dbReference type="SAM" id="Phobius"/>
    </source>
</evidence>
<dbReference type="OrthoDB" id="5698243at2"/>
<feature type="transmembrane region" description="Helical" evidence="1">
    <location>
        <begin position="115"/>
        <end position="135"/>
    </location>
</feature>
<dbReference type="EMBL" id="AWXU01000020">
    <property type="protein sequence ID" value="KFN50459.1"/>
    <property type="molecule type" value="Genomic_DNA"/>
</dbReference>
<accession>A0A091BI65</accession>
<name>A0A091BI65_9GAMM</name>
<keyword evidence="1" id="KW-0472">Membrane</keyword>
<dbReference type="Proteomes" id="UP000029391">
    <property type="component" value="Unassembled WGS sequence"/>
</dbReference>
<organism evidence="2 3">
    <name type="scientific">Arenimonas composti TR7-09 = DSM 18010</name>
    <dbReference type="NCBI Taxonomy" id="1121013"/>
    <lineage>
        <taxon>Bacteria</taxon>
        <taxon>Pseudomonadati</taxon>
        <taxon>Pseudomonadota</taxon>
        <taxon>Gammaproteobacteria</taxon>
        <taxon>Lysobacterales</taxon>
        <taxon>Lysobacteraceae</taxon>
        <taxon>Arenimonas</taxon>
    </lineage>
</organism>
<protein>
    <recommendedName>
        <fullName evidence="4">DUF4013 domain-containing protein</fullName>
    </recommendedName>
</protein>
<keyword evidence="1" id="KW-1133">Transmembrane helix</keyword>
<feature type="transmembrane region" description="Helical" evidence="1">
    <location>
        <begin position="187"/>
        <end position="208"/>
    </location>
</feature>
<dbReference type="RefSeq" id="WP_026816286.1">
    <property type="nucleotide sequence ID" value="NZ_AUFF01000001.1"/>
</dbReference>
<reference evidence="2 3" key="1">
    <citation type="submission" date="2013-09" db="EMBL/GenBank/DDBJ databases">
        <title>Genome sequencing of Arenimonas composti.</title>
        <authorList>
            <person name="Chen F."/>
            <person name="Wang G."/>
        </authorList>
    </citation>
    <scope>NUCLEOTIDE SEQUENCE [LARGE SCALE GENOMIC DNA]</scope>
    <source>
        <strain evidence="2 3">TR7-09</strain>
    </source>
</reference>
<keyword evidence="3" id="KW-1185">Reference proteome</keyword>
<dbReference type="AlphaFoldDB" id="A0A091BI65"/>
<evidence type="ECO:0000313" key="3">
    <source>
        <dbReference type="Proteomes" id="UP000029391"/>
    </source>
</evidence>
<feature type="transmembrane region" description="Helical" evidence="1">
    <location>
        <begin position="45"/>
        <end position="63"/>
    </location>
</feature>
<feature type="transmembrane region" description="Helical" evidence="1">
    <location>
        <begin position="20"/>
        <end position="39"/>
    </location>
</feature>
<feature type="transmembrane region" description="Helical" evidence="1">
    <location>
        <begin position="93"/>
        <end position="109"/>
    </location>
</feature>
<feature type="transmembrane region" description="Helical" evidence="1">
    <location>
        <begin position="156"/>
        <end position="175"/>
    </location>
</feature>
<evidence type="ECO:0008006" key="4">
    <source>
        <dbReference type="Google" id="ProtNLM"/>
    </source>
</evidence>
<gene>
    <name evidence="2" type="ORF">P873_07290</name>
</gene>
<dbReference type="STRING" id="1121013.GCA_000426365_00842"/>
<sequence length="422" mass="46074">MSRRNRRPGLIQGLPSMLTYPLRGAMPFMLGALCLLSLLEKAPGLIGLVFWVLCTVFAFKLAVEALINTAHGRYEPLAADELTATDGEAFKQLVLQFLISAGLVAAMYFGGWKGLLWALAAMVLLEPAVVILLAMEGRLFAALNPLQVLRLIGRLGGAYFAVVAVVAVLVTASAFVEGYLQARLPSIPGHLLASVVSLYSLILIFHVLGDLIHRHHDVLGLDVEPAVPRATFGNPFEDETMAAAERAVGEGRREDAIALLGELFRGRGASDPVHDRWREYVIASGDVDRLTRHDREYIASLLATGKDRRALAVFSETRRHDPRFVAGNDETMARLVETAANTGQARLAVQIAEGFEQQFPGSPFIPRVVHAVAWTMADQFEQTDAALLRVQKAMRIDPAHPLNEALHALALKIDKLPKFARG</sequence>